<organism evidence="2 3">
    <name type="scientific">Moritella yayanosii</name>
    <dbReference type="NCBI Taxonomy" id="69539"/>
    <lineage>
        <taxon>Bacteria</taxon>
        <taxon>Pseudomonadati</taxon>
        <taxon>Pseudomonadota</taxon>
        <taxon>Gammaproteobacteria</taxon>
        <taxon>Alteromonadales</taxon>
        <taxon>Moritellaceae</taxon>
        <taxon>Moritella</taxon>
    </lineage>
</organism>
<evidence type="ECO:0000313" key="2">
    <source>
        <dbReference type="EMBL" id="SQD76992.1"/>
    </source>
</evidence>
<reference evidence="3" key="1">
    <citation type="submission" date="2018-05" db="EMBL/GenBank/DDBJ databases">
        <authorList>
            <person name="Cea G.-C."/>
            <person name="William W."/>
        </authorList>
    </citation>
    <scope>NUCLEOTIDE SEQUENCE [LARGE SCALE GENOMIC DNA]</scope>
    <source>
        <strain evidence="3">DB21MT 5</strain>
    </source>
</reference>
<dbReference type="AlphaFoldDB" id="A0A330LKQ8"/>
<dbReference type="KEGG" id="mya:MORIYA_0514"/>
<keyword evidence="1" id="KW-0732">Signal</keyword>
<dbReference type="EMBL" id="LS483250">
    <property type="protein sequence ID" value="SQD76992.1"/>
    <property type="molecule type" value="Genomic_DNA"/>
</dbReference>
<dbReference type="RefSeq" id="WP_112712411.1">
    <property type="nucleotide sequence ID" value="NZ_LS483250.1"/>
</dbReference>
<gene>
    <name evidence="2" type="ORF">MORIYA_0514</name>
</gene>
<sequence>MKLLISSIAIALLFSAGASAGNVSTEPRFDGETQFNINLTGEVPQRCRMITKQDLSIVLDVNDEKAKASKFKFKAWCNGDNSTAKLVVGANSFKNENGSVIPLKISFNGTSSIINEINNASSSSNYHAIEMDMKVSNDTNGDMGGNNILKIKPVVNGYEQAGDYSTNMYVALYPR</sequence>
<evidence type="ECO:0000313" key="3">
    <source>
        <dbReference type="Proteomes" id="UP000250163"/>
    </source>
</evidence>
<keyword evidence="3" id="KW-1185">Reference proteome</keyword>
<evidence type="ECO:0008006" key="4">
    <source>
        <dbReference type="Google" id="ProtNLM"/>
    </source>
</evidence>
<proteinExistence type="predicted"/>
<feature type="signal peptide" evidence="1">
    <location>
        <begin position="1"/>
        <end position="20"/>
    </location>
</feature>
<dbReference type="Proteomes" id="UP000250163">
    <property type="component" value="Chromosome MORIYA"/>
</dbReference>
<name>A0A330LKQ8_9GAMM</name>
<evidence type="ECO:0000256" key="1">
    <source>
        <dbReference type="SAM" id="SignalP"/>
    </source>
</evidence>
<dbReference type="OrthoDB" id="5916768at2"/>
<protein>
    <recommendedName>
        <fullName evidence="4">Fimbrial protein</fullName>
    </recommendedName>
</protein>
<feature type="chain" id="PRO_5016464875" description="Fimbrial protein" evidence="1">
    <location>
        <begin position="21"/>
        <end position="175"/>
    </location>
</feature>
<accession>A0A330LKQ8</accession>